<dbReference type="AlphaFoldDB" id="A0A5S4EID5"/>
<dbReference type="InterPro" id="IPR007472">
    <property type="entry name" value="N-end_Aminoacyl_Trfase_C"/>
</dbReference>
<gene>
    <name evidence="2" type="ORF">ACCUM_2023</name>
</gene>
<evidence type="ECO:0000313" key="3">
    <source>
        <dbReference type="Proteomes" id="UP000306324"/>
    </source>
</evidence>
<evidence type="ECO:0000259" key="1">
    <source>
        <dbReference type="Pfam" id="PF04377"/>
    </source>
</evidence>
<proteinExistence type="predicted"/>
<keyword evidence="3" id="KW-1185">Reference proteome</keyword>
<reference evidence="2 3" key="1">
    <citation type="submission" date="2019-04" db="EMBL/GenBank/DDBJ databases">
        <title>A novel phosphate-accumulating bacterium identified in bioreactor for phosphate removal from wastewater.</title>
        <authorList>
            <person name="Kotlyarov R.Y."/>
            <person name="Beletsky A.V."/>
            <person name="Kallistova A.Y."/>
            <person name="Dorofeev A.G."/>
            <person name="Nikolaev Y.Y."/>
            <person name="Pimenov N.V."/>
            <person name="Ravin N.V."/>
            <person name="Mardanov A.V."/>
        </authorList>
    </citation>
    <scope>NUCLEOTIDE SEQUENCE [LARGE SCALE GENOMIC DNA]</scope>
    <source>
        <strain evidence="2 3">Bin19</strain>
    </source>
</reference>
<protein>
    <recommendedName>
        <fullName evidence="1">N-end rule aminoacyl transferase C-terminal domain-containing protein</fullName>
    </recommendedName>
</protein>
<sequence length="74" mass="8404">MACVNREMGLFTSTRHASGMDQGSVAQYTQFLWQSRVNLGYWIAGSEKMNYKVGFRPHQRLGEGSWCRAADQNS</sequence>
<feature type="domain" description="N-end rule aminoacyl transferase C-terminal" evidence="1">
    <location>
        <begin position="37"/>
        <end position="61"/>
    </location>
</feature>
<dbReference type="EMBL" id="SWAD01000124">
    <property type="protein sequence ID" value="TMQ75074.1"/>
    <property type="molecule type" value="Genomic_DNA"/>
</dbReference>
<dbReference type="GO" id="GO:0004057">
    <property type="term" value="F:arginyl-tRNA--protein transferase activity"/>
    <property type="evidence" value="ECO:0007669"/>
    <property type="project" value="InterPro"/>
</dbReference>
<evidence type="ECO:0000313" key="2">
    <source>
        <dbReference type="EMBL" id="TMQ75074.1"/>
    </source>
</evidence>
<organism evidence="2 3">
    <name type="scientific">Candidatus Accumulibacter phosphatis</name>
    <dbReference type="NCBI Taxonomy" id="327160"/>
    <lineage>
        <taxon>Bacteria</taxon>
        <taxon>Pseudomonadati</taxon>
        <taxon>Pseudomonadota</taxon>
        <taxon>Betaproteobacteria</taxon>
        <taxon>Candidatus Accumulibacter</taxon>
    </lineage>
</organism>
<comment type="caution">
    <text evidence="2">The sequence shown here is derived from an EMBL/GenBank/DDBJ whole genome shotgun (WGS) entry which is preliminary data.</text>
</comment>
<accession>A0A5S4EID5</accession>
<name>A0A5S4EID5_9PROT</name>
<dbReference type="Pfam" id="PF04377">
    <property type="entry name" value="ATE_C"/>
    <property type="match status" value="1"/>
</dbReference>
<dbReference type="Proteomes" id="UP000306324">
    <property type="component" value="Unassembled WGS sequence"/>
</dbReference>